<evidence type="ECO:0000313" key="2">
    <source>
        <dbReference type="EMBL" id="MCH89287.1"/>
    </source>
</evidence>
<evidence type="ECO:0000313" key="3">
    <source>
        <dbReference type="Proteomes" id="UP000265520"/>
    </source>
</evidence>
<sequence length="82" mass="9360">MDTEERGLSSRMAKEEMFKGDKKAKKQYRDASGAGMLSNETLVAKRLKPNSFQPYIMKQLPVAEIEPRKNQSVNLINNFPID</sequence>
<feature type="compositionally biased region" description="Basic and acidic residues" evidence="1">
    <location>
        <begin position="1"/>
        <end position="21"/>
    </location>
</feature>
<gene>
    <name evidence="2" type="ORF">A2U01_0010182</name>
</gene>
<reference evidence="2 3" key="1">
    <citation type="journal article" date="2018" name="Front. Plant Sci.">
        <title>Red Clover (Trifolium pratense) and Zigzag Clover (T. medium) - A Picture of Genomic Similarities and Differences.</title>
        <authorList>
            <person name="Dluhosova J."/>
            <person name="Istvanek J."/>
            <person name="Nedelnik J."/>
            <person name="Repkova J."/>
        </authorList>
    </citation>
    <scope>NUCLEOTIDE SEQUENCE [LARGE SCALE GENOMIC DNA]</scope>
    <source>
        <strain evidence="3">cv. 10/8</strain>
        <tissue evidence="2">Leaf</tissue>
    </source>
</reference>
<dbReference type="Proteomes" id="UP000265520">
    <property type="component" value="Unassembled WGS sequence"/>
</dbReference>
<proteinExistence type="predicted"/>
<name>A0A392MP73_9FABA</name>
<dbReference type="PANTHER" id="PTHR47713">
    <property type="entry name" value="HOMEODOMAIN-LIKE SUPERFAMILY PROTEIN"/>
    <property type="match status" value="1"/>
</dbReference>
<dbReference type="AlphaFoldDB" id="A0A392MP73"/>
<keyword evidence="3" id="KW-1185">Reference proteome</keyword>
<protein>
    <submittedName>
        <fullName evidence="2">Homeotic protein proboscipedia-like</fullName>
    </submittedName>
</protein>
<dbReference type="PANTHER" id="PTHR47713:SF2">
    <property type="entry name" value="HOMEODOMAIN-LIKE SUPERFAMILY PROTEIN"/>
    <property type="match status" value="1"/>
</dbReference>
<evidence type="ECO:0000256" key="1">
    <source>
        <dbReference type="SAM" id="MobiDB-lite"/>
    </source>
</evidence>
<dbReference type="EMBL" id="LXQA010015836">
    <property type="protein sequence ID" value="MCH89287.1"/>
    <property type="molecule type" value="Genomic_DNA"/>
</dbReference>
<feature type="region of interest" description="Disordered" evidence="1">
    <location>
        <begin position="1"/>
        <end position="32"/>
    </location>
</feature>
<accession>A0A392MP73</accession>
<comment type="caution">
    <text evidence="2">The sequence shown here is derived from an EMBL/GenBank/DDBJ whole genome shotgun (WGS) entry which is preliminary data.</text>
</comment>
<organism evidence="2 3">
    <name type="scientific">Trifolium medium</name>
    <dbReference type="NCBI Taxonomy" id="97028"/>
    <lineage>
        <taxon>Eukaryota</taxon>
        <taxon>Viridiplantae</taxon>
        <taxon>Streptophyta</taxon>
        <taxon>Embryophyta</taxon>
        <taxon>Tracheophyta</taxon>
        <taxon>Spermatophyta</taxon>
        <taxon>Magnoliopsida</taxon>
        <taxon>eudicotyledons</taxon>
        <taxon>Gunneridae</taxon>
        <taxon>Pentapetalae</taxon>
        <taxon>rosids</taxon>
        <taxon>fabids</taxon>
        <taxon>Fabales</taxon>
        <taxon>Fabaceae</taxon>
        <taxon>Papilionoideae</taxon>
        <taxon>50 kb inversion clade</taxon>
        <taxon>NPAAA clade</taxon>
        <taxon>Hologalegina</taxon>
        <taxon>IRL clade</taxon>
        <taxon>Trifolieae</taxon>
        <taxon>Trifolium</taxon>
    </lineage>
</organism>